<reference evidence="10" key="1">
    <citation type="submission" date="2017-01" db="EMBL/GenBank/DDBJ databases">
        <authorList>
            <person name="Varghese N."/>
            <person name="Submissions S."/>
        </authorList>
    </citation>
    <scope>NUCLEOTIDE SEQUENCE [LARGE SCALE GENOMIC DNA]</scope>
    <source>
        <strain evidence="10">DSM 18714</strain>
    </source>
</reference>
<feature type="transmembrane region" description="Helical" evidence="7">
    <location>
        <begin position="137"/>
        <end position="158"/>
    </location>
</feature>
<dbReference type="InterPro" id="IPR003834">
    <property type="entry name" value="Cyt_c_assmbl_TM_dom"/>
</dbReference>
<dbReference type="InterPro" id="IPR051790">
    <property type="entry name" value="Cytochrome_c-biogenesis_DsbD"/>
</dbReference>
<dbReference type="Pfam" id="PF02683">
    <property type="entry name" value="DsbD_TM"/>
    <property type="match status" value="1"/>
</dbReference>
<organism evidence="9 10">
    <name type="scientific">Phaeovulum vinaykumarii</name>
    <dbReference type="NCBI Taxonomy" id="407234"/>
    <lineage>
        <taxon>Bacteria</taxon>
        <taxon>Pseudomonadati</taxon>
        <taxon>Pseudomonadota</taxon>
        <taxon>Alphaproteobacteria</taxon>
        <taxon>Rhodobacterales</taxon>
        <taxon>Paracoccaceae</taxon>
        <taxon>Phaeovulum</taxon>
    </lineage>
</organism>
<dbReference type="GO" id="GO:0016020">
    <property type="term" value="C:membrane"/>
    <property type="evidence" value="ECO:0007669"/>
    <property type="project" value="UniProtKB-SubCell"/>
</dbReference>
<protein>
    <submittedName>
        <fullName evidence="9">Cytochrome c-type biogenesis protein</fullName>
    </submittedName>
</protein>
<keyword evidence="6 7" id="KW-0472">Membrane</keyword>
<evidence type="ECO:0000256" key="1">
    <source>
        <dbReference type="ARBA" id="ARBA00004141"/>
    </source>
</evidence>
<evidence type="ECO:0000259" key="8">
    <source>
        <dbReference type="Pfam" id="PF02683"/>
    </source>
</evidence>
<feature type="domain" description="Cytochrome C biogenesis protein transmembrane" evidence="8">
    <location>
        <begin position="20"/>
        <end position="228"/>
    </location>
</feature>
<feature type="transmembrane region" description="Helical" evidence="7">
    <location>
        <begin position="15"/>
        <end position="40"/>
    </location>
</feature>
<dbReference type="GO" id="GO:0017004">
    <property type="term" value="P:cytochrome complex assembly"/>
    <property type="evidence" value="ECO:0007669"/>
    <property type="project" value="UniProtKB-KW"/>
</dbReference>
<evidence type="ECO:0000256" key="3">
    <source>
        <dbReference type="ARBA" id="ARBA00022692"/>
    </source>
</evidence>
<evidence type="ECO:0000256" key="6">
    <source>
        <dbReference type="ARBA" id="ARBA00023136"/>
    </source>
</evidence>
<comment type="similarity">
    <text evidence="2">Belongs to the DsbD family.</text>
</comment>
<gene>
    <name evidence="9" type="ORF">SAMN05421795_1065</name>
</gene>
<dbReference type="OrthoDB" id="9803065at2"/>
<evidence type="ECO:0000313" key="9">
    <source>
        <dbReference type="EMBL" id="SIS81918.1"/>
    </source>
</evidence>
<evidence type="ECO:0000256" key="5">
    <source>
        <dbReference type="ARBA" id="ARBA00022989"/>
    </source>
</evidence>
<dbReference type="PANTHER" id="PTHR31272">
    <property type="entry name" value="CYTOCHROME C-TYPE BIOGENESIS PROTEIN HI_1454-RELATED"/>
    <property type="match status" value="1"/>
</dbReference>
<keyword evidence="4" id="KW-0201">Cytochrome c-type biogenesis</keyword>
<proteinExistence type="inferred from homology"/>
<dbReference type="Proteomes" id="UP000186098">
    <property type="component" value="Unassembled WGS sequence"/>
</dbReference>
<dbReference type="EMBL" id="FTOM01000006">
    <property type="protein sequence ID" value="SIS81918.1"/>
    <property type="molecule type" value="Genomic_DNA"/>
</dbReference>
<feature type="transmembrane region" description="Helical" evidence="7">
    <location>
        <begin position="216"/>
        <end position="241"/>
    </location>
</feature>
<feature type="transmembrane region" description="Helical" evidence="7">
    <location>
        <begin position="61"/>
        <end position="84"/>
    </location>
</feature>
<keyword evidence="10" id="KW-1185">Reference proteome</keyword>
<dbReference type="PANTHER" id="PTHR31272:SF4">
    <property type="entry name" value="CYTOCHROME C-TYPE BIOGENESIS PROTEIN HI_1454-RELATED"/>
    <property type="match status" value="1"/>
</dbReference>
<evidence type="ECO:0000313" key="10">
    <source>
        <dbReference type="Proteomes" id="UP000186098"/>
    </source>
</evidence>
<evidence type="ECO:0000256" key="2">
    <source>
        <dbReference type="ARBA" id="ARBA00006143"/>
    </source>
</evidence>
<dbReference type="AlphaFoldDB" id="A0A1N7M759"/>
<dbReference type="RefSeq" id="WP_076366336.1">
    <property type="nucleotide sequence ID" value="NZ_FTOM01000006.1"/>
</dbReference>
<sequence length="251" mass="26098">MFGIDAASTLSDGAFLSAAAIALWSGILSFLSPCVLPIVPPYLAYIGGVSVSELRGGRARALLPAAFFVLGLSTVFLFLGFAASSLGRLVLGHRETLSLISGLVVIGLGLHFVGLYRIPLLDREARLDVGTKGGTALGAYVLGLAFAFGWTPCIGPQLGMILSLAATAGDTTRGTALLGIYALGLGLPFLLAAAFISRAMTLMTRLKPHMRLIERVMGVLLILVGLALATGGMSAFSFWLLETFPALAAWG</sequence>
<evidence type="ECO:0000256" key="7">
    <source>
        <dbReference type="SAM" id="Phobius"/>
    </source>
</evidence>
<name>A0A1N7M759_9RHOB</name>
<keyword evidence="5 7" id="KW-1133">Transmembrane helix</keyword>
<feature type="transmembrane region" description="Helical" evidence="7">
    <location>
        <begin position="178"/>
        <end position="196"/>
    </location>
</feature>
<comment type="subcellular location">
    <subcellularLocation>
        <location evidence="1">Membrane</location>
        <topology evidence="1">Multi-pass membrane protein</topology>
    </subcellularLocation>
</comment>
<evidence type="ECO:0000256" key="4">
    <source>
        <dbReference type="ARBA" id="ARBA00022748"/>
    </source>
</evidence>
<dbReference type="STRING" id="407234.SAMN05421795_1065"/>
<accession>A0A1N7M759</accession>
<keyword evidence="3 7" id="KW-0812">Transmembrane</keyword>
<feature type="transmembrane region" description="Helical" evidence="7">
    <location>
        <begin position="96"/>
        <end position="116"/>
    </location>
</feature>